<protein>
    <submittedName>
        <fullName evidence="1">DUF3298 domain-containing protein</fullName>
    </submittedName>
</protein>
<dbReference type="EMBL" id="SRYA01000021">
    <property type="protein sequence ID" value="TGY95996.1"/>
    <property type="molecule type" value="Genomic_DNA"/>
</dbReference>
<keyword evidence="2" id="KW-1185">Reference proteome</keyword>
<proteinExistence type="predicted"/>
<dbReference type="Proteomes" id="UP000304953">
    <property type="component" value="Unassembled WGS sequence"/>
</dbReference>
<evidence type="ECO:0000313" key="1">
    <source>
        <dbReference type="EMBL" id="TGY95996.1"/>
    </source>
</evidence>
<sequence length="306" mass="34658">MVECMMVVTVKEILQMKKKLLLLGLGICLLFTACSGKNAAENTKQQEENTDDKEETKKDKEEEKEKEDFPEEAGVELTKVPEVTFTDYSKNVTDEESGVLLLSVTENSPVVSIPENEAAAEKINMAFEQKHAETQTYIEEDTELAKSVYEELSEEEKKEWSGYGYGSTYKMVYSSTKILSMEAQSYQWQGTPHPNTWTSAYCFDASTGKLLSLSDIFEDKAAAGKIVEEHILKKITEDPYKDGLMEDYESFVPDVLTEDVFYLNDKGLVVICNPYILTSYASGVIEIEVPYEALKDVMKEEYLLKQ</sequence>
<accession>A0AC61RWL7</accession>
<comment type="caution">
    <text evidence="1">The sequence shown here is derived from an EMBL/GenBank/DDBJ whole genome shotgun (WGS) entry which is preliminary data.</text>
</comment>
<organism evidence="1 2">
    <name type="scientific">Petralouisia muris</name>
    <dbReference type="NCBI Taxonomy" id="3032872"/>
    <lineage>
        <taxon>Bacteria</taxon>
        <taxon>Bacillati</taxon>
        <taxon>Bacillota</taxon>
        <taxon>Clostridia</taxon>
        <taxon>Lachnospirales</taxon>
        <taxon>Lachnospiraceae</taxon>
        <taxon>Petralouisia</taxon>
    </lineage>
</organism>
<name>A0AC61RWL7_9FIRM</name>
<evidence type="ECO:0000313" key="2">
    <source>
        <dbReference type="Proteomes" id="UP000304953"/>
    </source>
</evidence>
<reference evidence="1" key="1">
    <citation type="submission" date="2019-04" db="EMBL/GenBank/DDBJ databases">
        <title>Microbes associate with the intestines of laboratory mice.</title>
        <authorList>
            <person name="Navarre W."/>
            <person name="Wong E."/>
            <person name="Huang K."/>
            <person name="Tropini C."/>
            <person name="Ng K."/>
            <person name="Yu B."/>
        </authorList>
    </citation>
    <scope>NUCLEOTIDE SEQUENCE</scope>
    <source>
        <strain evidence="1">NM01_1-7b</strain>
    </source>
</reference>
<gene>
    <name evidence="1" type="ORF">E5329_11800</name>
</gene>